<keyword evidence="3" id="KW-1185">Reference proteome</keyword>
<gene>
    <name evidence="2" type="ORF">NDU88_005434</name>
</gene>
<sequence length="215" mass="23831">MGSSSGPGRRSVKRTEGEGDAAAEKFSLSVRKRSSMLQWPGGLKEECEGMQQGIKGETFGTEVVKSFASGVDLVLDNDRAQAFADCYHDLYQADRASRRADLFPIPAGPTAPRLSLDNRESLEVDITVEELRVALVQLQPRKAPGPNGFLHEYWCLVWPQAGQPTLELFRELLEKGRLPLDLWTADIVLQPKPRTAGLHCKDFRPISLLSTEVKV</sequence>
<protein>
    <submittedName>
        <fullName evidence="2">Uncharacterized protein</fullName>
    </submittedName>
</protein>
<reference evidence="2" key="1">
    <citation type="journal article" date="2022" name="bioRxiv">
        <title>Sequencing and chromosome-scale assembly of the giantPleurodeles waltlgenome.</title>
        <authorList>
            <person name="Brown T."/>
            <person name="Elewa A."/>
            <person name="Iarovenko S."/>
            <person name="Subramanian E."/>
            <person name="Araus A.J."/>
            <person name="Petzold A."/>
            <person name="Susuki M."/>
            <person name="Suzuki K.-i.T."/>
            <person name="Hayashi T."/>
            <person name="Toyoda A."/>
            <person name="Oliveira C."/>
            <person name="Osipova E."/>
            <person name="Leigh N.D."/>
            <person name="Simon A."/>
            <person name="Yun M.H."/>
        </authorList>
    </citation>
    <scope>NUCLEOTIDE SEQUENCE</scope>
    <source>
        <strain evidence="2">20211129_DDA</strain>
        <tissue evidence="2">Liver</tissue>
    </source>
</reference>
<dbReference type="EMBL" id="JANPWB010000014">
    <property type="protein sequence ID" value="KAJ1100348.1"/>
    <property type="molecule type" value="Genomic_DNA"/>
</dbReference>
<organism evidence="2 3">
    <name type="scientific">Pleurodeles waltl</name>
    <name type="common">Iberian ribbed newt</name>
    <dbReference type="NCBI Taxonomy" id="8319"/>
    <lineage>
        <taxon>Eukaryota</taxon>
        <taxon>Metazoa</taxon>
        <taxon>Chordata</taxon>
        <taxon>Craniata</taxon>
        <taxon>Vertebrata</taxon>
        <taxon>Euteleostomi</taxon>
        <taxon>Amphibia</taxon>
        <taxon>Batrachia</taxon>
        <taxon>Caudata</taxon>
        <taxon>Salamandroidea</taxon>
        <taxon>Salamandridae</taxon>
        <taxon>Pleurodelinae</taxon>
        <taxon>Pleurodeles</taxon>
    </lineage>
</organism>
<dbReference type="AlphaFoldDB" id="A0AAV7MGV7"/>
<evidence type="ECO:0000256" key="1">
    <source>
        <dbReference type="SAM" id="MobiDB-lite"/>
    </source>
</evidence>
<comment type="caution">
    <text evidence="2">The sequence shown here is derived from an EMBL/GenBank/DDBJ whole genome shotgun (WGS) entry which is preliminary data.</text>
</comment>
<evidence type="ECO:0000313" key="3">
    <source>
        <dbReference type="Proteomes" id="UP001066276"/>
    </source>
</evidence>
<proteinExistence type="predicted"/>
<name>A0AAV7MGV7_PLEWA</name>
<feature type="region of interest" description="Disordered" evidence="1">
    <location>
        <begin position="1"/>
        <end position="26"/>
    </location>
</feature>
<accession>A0AAV7MGV7</accession>
<dbReference type="Proteomes" id="UP001066276">
    <property type="component" value="Chromosome 10"/>
</dbReference>
<dbReference type="PANTHER" id="PTHR19446">
    <property type="entry name" value="REVERSE TRANSCRIPTASES"/>
    <property type="match status" value="1"/>
</dbReference>
<evidence type="ECO:0000313" key="2">
    <source>
        <dbReference type="EMBL" id="KAJ1100348.1"/>
    </source>
</evidence>